<organism evidence="2 3">
    <name type="scientific">Dorcoceras hygrometricum</name>
    <dbReference type="NCBI Taxonomy" id="472368"/>
    <lineage>
        <taxon>Eukaryota</taxon>
        <taxon>Viridiplantae</taxon>
        <taxon>Streptophyta</taxon>
        <taxon>Embryophyta</taxon>
        <taxon>Tracheophyta</taxon>
        <taxon>Spermatophyta</taxon>
        <taxon>Magnoliopsida</taxon>
        <taxon>eudicotyledons</taxon>
        <taxon>Gunneridae</taxon>
        <taxon>Pentapetalae</taxon>
        <taxon>asterids</taxon>
        <taxon>lamiids</taxon>
        <taxon>Lamiales</taxon>
        <taxon>Gesneriaceae</taxon>
        <taxon>Didymocarpoideae</taxon>
        <taxon>Trichosporeae</taxon>
        <taxon>Loxocarpinae</taxon>
        <taxon>Dorcoceras</taxon>
    </lineage>
</organism>
<dbReference type="AlphaFoldDB" id="A0A2Z7C6T0"/>
<evidence type="ECO:0000313" key="3">
    <source>
        <dbReference type="Proteomes" id="UP000250235"/>
    </source>
</evidence>
<evidence type="ECO:0000313" key="2">
    <source>
        <dbReference type="EMBL" id="KZV40140.1"/>
    </source>
</evidence>
<sequence>MGQGEDIKTRPDPNIEIQERGGIFFFCRPKVDREDAHVPEEVQRLYLVLRPESGERHIEDKQEGDKKDFSSGGHGRQEVNTEKQLLLRLIVMGRKTLPDPSKKSMPYWGFVEMVTTKIEDLKAALQGGEYDTETRGRRHKPDAKAAGAGVYRILRHKTHTHLVYKLEQTEEEKEAFNIVPEASFFLRIKNPGQQGSSVGINRRIRIPFFGVLRNLKILPRETFNILKTINKHSGVYRIVTLLASRRLASISFTRKSTFQTVGGGRSLIRSTTGNNLPPLICTRRSDGF</sequence>
<protein>
    <submittedName>
        <fullName evidence="2">Uncharacterized protein</fullName>
    </submittedName>
</protein>
<proteinExistence type="predicted"/>
<dbReference type="EMBL" id="KV000527">
    <property type="protein sequence ID" value="KZV40140.1"/>
    <property type="molecule type" value="Genomic_DNA"/>
</dbReference>
<accession>A0A2Z7C6T0</accession>
<dbReference type="PANTHER" id="PTHR34776:SF1">
    <property type="entry name" value="F17F16.3 PROTEIN"/>
    <property type="match status" value="1"/>
</dbReference>
<gene>
    <name evidence="2" type="ORF">F511_24625</name>
</gene>
<dbReference type="PANTHER" id="PTHR34776">
    <property type="entry name" value="F17F16.3 PROTEIN"/>
    <property type="match status" value="1"/>
</dbReference>
<name>A0A2Z7C6T0_9LAMI</name>
<dbReference type="Proteomes" id="UP000250235">
    <property type="component" value="Unassembled WGS sequence"/>
</dbReference>
<dbReference type="OrthoDB" id="1028014at2759"/>
<reference evidence="2 3" key="1">
    <citation type="journal article" date="2015" name="Proc. Natl. Acad. Sci. U.S.A.">
        <title>The resurrection genome of Boea hygrometrica: A blueprint for survival of dehydration.</title>
        <authorList>
            <person name="Xiao L."/>
            <person name="Yang G."/>
            <person name="Zhang L."/>
            <person name="Yang X."/>
            <person name="Zhao S."/>
            <person name="Ji Z."/>
            <person name="Zhou Q."/>
            <person name="Hu M."/>
            <person name="Wang Y."/>
            <person name="Chen M."/>
            <person name="Xu Y."/>
            <person name="Jin H."/>
            <person name="Xiao X."/>
            <person name="Hu G."/>
            <person name="Bao F."/>
            <person name="Hu Y."/>
            <person name="Wan P."/>
            <person name="Li L."/>
            <person name="Deng X."/>
            <person name="Kuang T."/>
            <person name="Xiang C."/>
            <person name="Zhu J.K."/>
            <person name="Oliver M.J."/>
            <person name="He Y."/>
        </authorList>
    </citation>
    <scope>NUCLEOTIDE SEQUENCE [LARGE SCALE GENOMIC DNA]</scope>
    <source>
        <strain evidence="3">cv. XS01</strain>
    </source>
</reference>
<feature type="region of interest" description="Disordered" evidence="1">
    <location>
        <begin position="56"/>
        <end position="77"/>
    </location>
</feature>
<evidence type="ECO:0000256" key="1">
    <source>
        <dbReference type="SAM" id="MobiDB-lite"/>
    </source>
</evidence>
<keyword evidence="3" id="KW-1185">Reference proteome</keyword>